<dbReference type="Pfam" id="PF18891">
    <property type="entry name" value="FANCL_d3"/>
    <property type="match status" value="1"/>
</dbReference>
<dbReference type="GO" id="GO:0006513">
    <property type="term" value="P:protein monoubiquitination"/>
    <property type="evidence" value="ECO:0007669"/>
    <property type="project" value="TreeGrafter"/>
</dbReference>
<dbReference type="AlphaFoldDB" id="A0A1Y3E7A5"/>
<dbReference type="Proteomes" id="UP000243006">
    <property type="component" value="Unassembled WGS sequence"/>
</dbReference>
<reference evidence="2 3" key="1">
    <citation type="submission" date="2015-04" db="EMBL/GenBank/DDBJ databases">
        <title>Draft genome of the roundworm Trichinella nativa.</title>
        <authorList>
            <person name="Mitreva M."/>
        </authorList>
    </citation>
    <scope>NUCLEOTIDE SEQUENCE [LARGE SCALE GENOMIC DNA]</scope>
    <source>
        <strain evidence="2 3">ISS45</strain>
    </source>
</reference>
<feature type="domain" description="FANCL UBC-like" evidence="1">
    <location>
        <begin position="17"/>
        <end position="113"/>
    </location>
</feature>
<accession>A0A1Y3E7A5</accession>
<dbReference type="PANTHER" id="PTHR13206">
    <property type="entry name" value="UBIQUITIN LIGASE PROTEIN PHF9 FANCONI ANEMIA GROUP L PROTEIN"/>
    <property type="match status" value="1"/>
</dbReference>
<comment type="caution">
    <text evidence="2">The sequence shown here is derived from an EMBL/GenBank/DDBJ whole genome shotgun (WGS) entry which is preliminary data.</text>
</comment>
<dbReference type="PANTHER" id="PTHR13206:SF0">
    <property type="entry name" value="E3 UBIQUITIN-PROTEIN LIGASE FANCL"/>
    <property type="match status" value="1"/>
</dbReference>
<dbReference type="GO" id="GO:0043240">
    <property type="term" value="C:Fanconi anaemia nuclear complex"/>
    <property type="evidence" value="ECO:0007669"/>
    <property type="project" value="InterPro"/>
</dbReference>
<evidence type="ECO:0000313" key="3">
    <source>
        <dbReference type="Proteomes" id="UP000243006"/>
    </source>
</evidence>
<dbReference type="InterPro" id="IPR026848">
    <property type="entry name" value="Fancl"/>
</dbReference>
<dbReference type="CDD" id="cd23832">
    <property type="entry name" value="DRWD-C_FANCL"/>
    <property type="match status" value="1"/>
</dbReference>
<dbReference type="InterPro" id="IPR044037">
    <property type="entry name" value="FANCL_d3"/>
</dbReference>
<organism evidence="2 3">
    <name type="scientific">Trichinella nativa</name>
    <dbReference type="NCBI Taxonomy" id="6335"/>
    <lineage>
        <taxon>Eukaryota</taxon>
        <taxon>Metazoa</taxon>
        <taxon>Ecdysozoa</taxon>
        <taxon>Nematoda</taxon>
        <taxon>Enoplea</taxon>
        <taxon>Dorylaimia</taxon>
        <taxon>Trichinellida</taxon>
        <taxon>Trichinellidae</taxon>
        <taxon>Trichinella</taxon>
    </lineage>
</organism>
<gene>
    <name evidence="2" type="ORF">D917_03712</name>
</gene>
<sequence>MVHLFEEFSNQVDRNRDFWNQLKSIDNNAYVIEPKNPTYKDNYRRIYLDEHVTLVIVVNIDEPRLLPDISLIGPENALVPFRDRMNRNILKWDNSEFLLENLQCLFELEFQMPNEQSLTDELAPLECLICQSRESDDGNIPDRVLDPPTFKTVDQLWNDGRSLSTL</sequence>
<protein>
    <recommendedName>
        <fullName evidence="1">FANCL UBC-like domain-containing protein</fullName>
    </recommendedName>
</protein>
<dbReference type="InterPro" id="IPR043003">
    <property type="entry name" value="FANCL_d3_sf"/>
</dbReference>
<dbReference type="Gene3D" id="3.10.110.20">
    <property type="entry name" value="RWD domain-like"/>
    <property type="match status" value="1"/>
</dbReference>
<evidence type="ECO:0000313" key="2">
    <source>
        <dbReference type="EMBL" id="OUC40925.1"/>
    </source>
</evidence>
<dbReference type="GO" id="GO:0061630">
    <property type="term" value="F:ubiquitin protein ligase activity"/>
    <property type="evidence" value="ECO:0007669"/>
    <property type="project" value="TreeGrafter"/>
</dbReference>
<proteinExistence type="predicted"/>
<dbReference type="GO" id="GO:0036297">
    <property type="term" value="P:interstrand cross-link repair"/>
    <property type="evidence" value="ECO:0007669"/>
    <property type="project" value="InterPro"/>
</dbReference>
<name>A0A1Y3E7A5_9BILA</name>
<evidence type="ECO:0000259" key="1">
    <source>
        <dbReference type="Pfam" id="PF18891"/>
    </source>
</evidence>
<dbReference type="EMBL" id="LVZM01022133">
    <property type="protein sequence ID" value="OUC40925.1"/>
    <property type="molecule type" value="Genomic_DNA"/>
</dbReference>